<dbReference type="PROSITE" id="PS51296">
    <property type="entry name" value="RIESKE"/>
    <property type="match status" value="1"/>
</dbReference>
<accession>B8KSQ3</accession>
<keyword evidence="9" id="KW-1185">Reference proteome</keyword>
<evidence type="ECO:0000256" key="6">
    <source>
        <dbReference type="ARBA" id="ARBA00023014"/>
    </source>
</evidence>
<comment type="cofactor">
    <cofactor evidence="1">
        <name>Fe cation</name>
        <dbReference type="ChEBI" id="CHEBI:24875"/>
    </cofactor>
</comment>
<dbReference type="CDD" id="cd08882">
    <property type="entry name" value="RHO_alpha_C_MupW-like"/>
    <property type="match status" value="1"/>
</dbReference>
<evidence type="ECO:0000256" key="2">
    <source>
        <dbReference type="ARBA" id="ARBA00022714"/>
    </source>
</evidence>
<keyword evidence="2" id="KW-0001">2Fe-2S</keyword>
<evidence type="ECO:0000256" key="5">
    <source>
        <dbReference type="ARBA" id="ARBA00023004"/>
    </source>
</evidence>
<dbReference type="GO" id="GO:0005506">
    <property type="term" value="F:iron ion binding"/>
    <property type="evidence" value="ECO:0007669"/>
    <property type="project" value="InterPro"/>
</dbReference>
<dbReference type="SUPFAM" id="SSF55961">
    <property type="entry name" value="Bet v1-like"/>
    <property type="match status" value="1"/>
</dbReference>
<evidence type="ECO:0000259" key="7">
    <source>
        <dbReference type="PROSITE" id="PS51296"/>
    </source>
</evidence>
<gene>
    <name evidence="8" type="ORF">NOR51B_2612</name>
</gene>
<dbReference type="PANTHER" id="PTHR43756">
    <property type="entry name" value="CHOLINE MONOOXYGENASE, CHLOROPLASTIC"/>
    <property type="match status" value="1"/>
</dbReference>
<dbReference type="InterPro" id="IPR017941">
    <property type="entry name" value="Rieske_2Fe-2S"/>
</dbReference>
<dbReference type="GO" id="GO:0051537">
    <property type="term" value="F:2 iron, 2 sulfur cluster binding"/>
    <property type="evidence" value="ECO:0007669"/>
    <property type="project" value="UniProtKB-KW"/>
</dbReference>
<keyword evidence="5" id="KW-0408">Iron</keyword>
<proteinExistence type="predicted"/>
<sequence length="460" mass="52297">MNNATKKLQGDGGRFEGTTWQDLLDKETVEVPDFLREKSNPYLGDEDLSVDRYISKDFFDLEKEKLWSKVWQMVCREEDLPESGDHVVYDIIDQSVIVVRTNEGTLKGFINSCLHRGRSLRDESGTVGEFRCPFHGATWNLEGEFQGIPCQWDFEHLEDRDMSLPEVQVDTWGGFVFINFDHNCKPLEEYMEVMPEHFSRYPLEKYFKGVHVKRVMNCNWKVGAEAFMESYHTVETHKQILTFTGDANSQYDTYGDHISRSVTPMGVASPHLEGISEEAITRDILKLSGRMAKDSDEGVDMPDGVDARRYVADMNRGMFEEASGQDLSGATMAELEDAILYSLFPNFQVWIGYNGNIVYKFIPNGDDPDSCIFEVMILLRYPEGSERPDPAPCHVIPADESFSSYPNLGALGPVFDQDDANLPAVQKGMKASHKKAVSLASYQESRIRHLHQTIDKYLNA</sequence>
<dbReference type="Pfam" id="PF00355">
    <property type="entry name" value="Rieske"/>
    <property type="match status" value="1"/>
</dbReference>
<evidence type="ECO:0000313" key="9">
    <source>
        <dbReference type="Proteomes" id="UP000004699"/>
    </source>
</evidence>
<dbReference type="Gene3D" id="3.90.380.10">
    <property type="entry name" value="Naphthalene 1,2-dioxygenase Alpha Subunit, Chain A, domain 1"/>
    <property type="match status" value="1"/>
</dbReference>
<feature type="domain" description="Rieske" evidence="7">
    <location>
        <begin position="71"/>
        <end position="178"/>
    </location>
</feature>
<keyword evidence="6" id="KW-0411">Iron-sulfur</keyword>
<evidence type="ECO:0000256" key="3">
    <source>
        <dbReference type="ARBA" id="ARBA00022723"/>
    </source>
</evidence>
<keyword evidence="3" id="KW-0479">Metal-binding</keyword>
<evidence type="ECO:0000313" key="8">
    <source>
        <dbReference type="EMBL" id="EED36660.1"/>
    </source>
</evidence>
<dbReference type="PANTHER" id="PTHR43756:SF5">
    <property type="entry name" value="CHOLINE MONOOXYGENASE, CHLOROPLASTIC"/>
    <property type="match status" value="1"/>
</dbReference>
<protein>
    <submittedName>
        <fullName evidence="8">Rieske (2Fe-2S) domain protein</fullName>
    </submittedName>
</protein>
<dbReference type="RefSeq" id="WP_009021403.1">
    <property type="nucleotide sequence ID" value="NZ_DS999411.1"/>
</dbReference>
<dbReference type="GO" id="GO:0016491">
    <property type="term" value="F:oxidoreductase activity"/>
    <property type="evidence" value="ECO:0007669"/>
    <property type="project" value="UniProtKB-KW"/>
</dbReference>
<evidence type="ECO:0000256" key="4">
    <source>
        <dbReference type="ARBA" id="ARBA00023002"/>
    </source>
</evidence>
<dbReference type="eggNOG" id="COG4638">
    <property type="taxonomic scope" value="Bacteria"/>
</dbReference>
<organism evidence="8 9">
    <name type="scientific">Luminiphilus syltensis NOR5-1B</name>
    <dbReference type="NCBI Taxonomy" id="565045"/>
    <lineage>
        <taxon>Bacteria</taxon>
        <taxon>Pseudomonadati</taxon>
        <taxon>Pseudomonadota</taxon>
        <taxon>Gammaproteobacteria</taxon>
        <taxon>Cellvibrionales</taxon>
        <taxon>Halieaceae</taxon>
        <taxon>Luminiphilus</taxon>
    </lineage>
</organism>
<dbReference type="Proteomes" id="UP000004699">
    <property type="component" value="Unassembled WGS sequence"/>
</dbReference>
<reference evidence="9" key="1">
    <citation type="journal article" date="2013" name="BMC Microbiol.">
        <title>Taxonomy and evolution of bacteriochlorophyll a-containing members of the OM60/NOR5 clade of marine gammaproteobacteria: description of Luminiphilus syltensis gen. nov., sp. nov., reclassification of Haliea rubra as Pseudohaliea rubra gen. nov., comb. nov., and emendation of Chromatocurvus halotolerans.</title>
        <authorList>
            <person name="Spring S."/>
            <person name="Riedel T."/>
            <person name="Sproer C."/>
            <person name="Yan S."/>
            <person name="Harder J."/>
            <person name="Fuchs B.M."/>
        </authorList>
    </citation>
    <scope>NUCLEOTIDE SEQUENCE [LARGE SCALE GENOMIC DNA]</scope>
    <source>
        <strain evidence="9">NOR51-B</strain>
    </source>
</reference>
<keyword evidence="4" id="KW-0560">Oxidoreductase</keyword>
<dbReference type="PRINTS" id="PR00090">
    <property type="entry name" value="RNGDIOXGNASE"/>
</dbReference>
<dbReference type="HOGENOM" id="CLU_026244_3_1_6"/>
<dbReference type="InterPro" id="IPR015879">
    <property type="entry name" value="Ring_hydroxy_dOase_asu_C_dom"/>
</dbReference>
<name>B8KSQ3_9GAMM</name>
<dbReference type="AlphaFoldDB" id="B8KSQ3"/>
<dbReference type="InterPro" id="IPR001663">
    <property type="entry name" value="Rng_hydr_dOase-A"/>
</dbReference>
<dbReference type="OrthoDB" id="9769355at2"/>
<dbReference type="STRING" id="565045.NOR51B_2612"/>
<dbReference type="EMBL" id="DS999411">
    <property type="protein sequence ID" value="EED36660.1"/>
    <property type="molecule type" value="Genomic_DNA"/>
</dbReference>
<dbReference type="Pfam" id="PF00848">
    <property type="entry name" value="Ring_hydroxyl_A"/>
    <property type="match status" value="1"/>
</dbReference>
<dbReference type="InterPro" id="IPR036922">
    <property type="entry name" value="Rieske_2Fe-2S_sf"/>
</dbReference>
<dbReference type="SUPFAM" id="SSF50022">
    <property type="entry name" value="ISP domain"/>
    <property type="match status" value="1"/>
</dbReference>
<dbReference type="Gene3D" id="2.102.10.10">
    <property type="entry name" value="Rieske [2Fe-2S] iron-sulphur domain"/>
    <property type="match status" value="1"/>
</dbReference>
<evidence type="ECO:0000256" key="1">
    <source>
        <dbReference type="ARBA" id="ARBA00001962"/>
    </source>
</evidence>
<dbReference type="CDD" id="cd03469">
    <property type="entry name" value="Rieske_RO_Alpha_N"/>
    <property type="match status" value="1"/>
</dbReference>